<dbReference type="EMBL" id="CP047289">
    <property type="protein sequence ID" value="QUS35966.1"/>
    <property type="molecule type" value="Genomic_DNA"/>
</dbReference>
<dbReference type="Proteomes" id="UP000679284">
    <property type="component" value="Chromosome"/>
</dbReference>
<keyword evidence="1" id="KW-0812">Transmembrane</keyword>
<keyword evidence="1" id="KW-1133">Transmembrane helix</keyword>
<proteinExistence type="predicted"/>
<dbReference type="KEGG" id="fap:GR316_06640"/>
<name>A0A8J8SL20_9RHOB</name>
<evidence type="ECO:0000313" key="2">
    <source>
        <dbReference type="EMBL" id="QUS35966.1"/>
    </source>
</evidence>
<gene>
    <name evidence="2" type="ORF">GR316_06640</name>
</gene>
<reference evidence="2" key="1">
    <citation type="submission" date="2020-01" db="EMBL/GenBank/DDBJ databases">
        <authorList>
            <person name="Yang Y."/>
            <person name="Kwon Y.M."/>
        </authorList>
    </citation>
    <scope>NUCLEOTIDE SEQUENCE</scope>
    <source>
        <strain evidence="2">PG104</strain>
    </source>
</reference>
<keyword evidence="3" id="KW-1185">Reference proteome</keyword>
<accession>A0A8J8SL20</accession>
<sequence>MEDVLQGIGWVALILMVVIGAAAGWLAALVAGGHRARYVAIGVIAAVAAPLVIGLLAGGVLLAGGLLAVILMAVIGAAVVLVIAKLVFD</sequence>
<feature type="transmembrane region" description="Helical" evidence="1">
    <location>
        <begin position="66"/>
        <end position="88"/>
    </location>
</feature>
<feature type="transmembrane region" description="Helical" evidence="1">
    <location>
        <begin position="38"/>
        <end position="60"/>
    </location>
</feature>
<keyword evidence="1" id="KW-0472">Membrane</keyword>
<protein>
    <submittedName>
        <fullName evidence="2">GlsB/YeaQ/YmgE family stress response membrane protein</fullName>
    </submittedName>
</protein>
<evidence type="ECO:0000313" key="3">
    <source>
        <dbReference type="Proteomes" id="UP000679284"/>
    </source>
</evidence>
<dbReference type="AlphaFoldDB" id="A0A8J8SL20"/>
<dbReference type="RefSeq" id="WP_211783187.1">
    <property type="nucleotide sequence ID" value="NZ_CP047289.1"/>
</dbReference>
<evidence type="ECO:0000256" key="1">
    <source>
        <dbReference type="SAM" id="Phobius"/>
    </source>
</evidence>
<feature type="transmembrane region" description="Helical" evidence="1">
    <location>
        <begin position="6"/>
        <end position="31"/>
    </location>
</feature>
<organism evidence="2 3">
    <name type="scientific">Falsirhodobacter algicola</name>
    <dbReference type="NCBI Taxonomy" id="2692330"/>
    <lineage>
        <taxon>Bacteria</taxon>
        <taxon>Pseudomonadati</taxon>
        <taxon>Pseudomonadota</taxon>
        <taxon>Alphaproteobacteria</taxon>
        <taxon>Rhodobacterales</taxon>
        <taxon>Paracoccaceae</taxon>
        <taxon>Falsirhodobacter</taxon>
    </lineage>
</organism>